<dbReference type="Gene3D" id="3.40.50.2300">
    <property type="match status" value="2"/>
</dbReference>
<dbReference type="PANTHER" id="PTHR30483">
    <property type="entry name" value="LEUCINE-SPECIFIC-BINDING PROTEIN"/>
    <property type="match status" value="1"/>
</dbReference>
<accession>A0A1H8UFT0</accession>
<dbReference type="Pfam" id="PF13458">
    <property type="entry name" value="Peripla_BP_6"/>
    <property type="match status" value="1"/>
</dbReference>
<keyword evidence="2 4" id="KW-0732">Signal</keyword>
<dbReference type="SUPFAM" id="SSF53822">
    <property type="entry name" value="Periplasmic binding protein-like I"/>
    <property type="match status" value="1"/>
</dbReference>
<dbReference type="OrthoDB" id="5341635at2"/>
<feature type="region of interest" description="Disordered" evidence="3">
    <location>
        <begin position="379"/>
        <end position="405"/>
    </location>
</feature>
<dbReference type="RefSeq" id="WP_091644944.1">
    <property type="nucleotide sequence ID" value="NZ_FOEG01000006.1"/>
</dbReference>
<dbReference type="STRING" id="406100.SAMN04488052_106177"/>
<evidence type="ECO:0000259" key="5">
    <source>
        <dbReference type="Pfam" id="PF13458"/>
    </source>
</evidence>
<dbReference type="InterPro" id="IPR051010">
    <property type="entry name" value="BCAA_transport"/>
</dbReference>
<dbReference type="AlphaFoldDB" id="A0A1H8UFT0"/>
<dbReference type="Proteomes" id="UP000199657">
    <property type="component" value="Unassembled WGS sequence"/>
</dbReference>
<gene>
    <name evidence="6" type="ORF">SAMN04488052_106177</name>
</gene>
<reference evidence="6 7" key="1">
    <citation type="submission" date="2016-10" db="EMBL/GenBank/DDBJ databases">
        <authorList>
            <person name="de Groot N.N."/>
        </authorList>
    </citation>
    <scope>NUCLEOTIDE SEQUENCE [LARGE SCALE GENOMIC DNA]</scope>
    <source>
        <strain evidence="6 7">CGMCC 1.6291</strain>
    </source>
</reference>
<dbReference type="NCBIfam" id="TIGR03863">
    <property type="entry name" value="PQQ_ABC_bind"/>
    <property type="match status" value="1"/>
</dbReference>
<feature type="compositionally biased region" description="Basic and acidic residues" evidence="3">
    <location>
        <begin position="393"/>
        <end position="405"/>
    </location>
</feature>
<name>A0A1H8UFT0_9GAMM</name>
<evidence type="ECO:0000313" key="6">
    <source>
        <dbReference type="EMBL" id="SEP02031.1"/>
    </source>
</evidence>
<proteinExistence type="inferred from homology"/>
<evidence type="ECO:0000256" key="4">
    <source>
        <dbReference type="SAM" id="SignalP"/>
    </source>
</evidence>
<protein>
    <submittedName>
        <fullName evidence="6">ABC transporter, substrate binding protein, PQQ-dependent alcohol dehydrogenase system</fullName>
    </submittedName>
</protein>
<keyword evidence="7" id="KW-1185">Reference proteome</keyword>
<evidence type="ECO:0000256" key="1">
    <source>
        <dbReference type="ARBA" id="ARBA00010062"/>
    </source>
</evidence>
<feature type="signal peptide" evidence="4">
    <location>
        <begin position="1"/>
        <end position="29"/>
    </location>
</feature>
<comment type="similarity">
    <text evidence="1">Belongs to the leucine-binding protein family.</text>
</comment>
<evidence type="ECO:0000256" key="2">
    <source>
        <dbReference type="ARBA" id="ARBA00022729"/>
    </source>
</evidence>
<dbReference type="InterPro" id="IPR028082">
    <property type="entry name" value="Peripla_BP_I"/>
</dbReference>
<sequence length="405" mass="44765">MRGQTGVAGSVLAALLLAVTSAIAPGALAEDPDVMTIGYIGMEPPGDRAPVSLLDPELDDEGVQGARLGIADNNATGQFLGQDFTLVEAIVPDDGDVHAGLDELVDAGAQWIVSGLPYEALRSLMEHPDAQARVVFNAGAPDDSLRGEHCRANLFHTMPSRRMQADALAQFLRYKRWNRWALVHGNTDEDRRLVAAYRDAAQRFGMRVVGEKEWPHTAMARRAEGGFHAIQREIPVFVQDFSEHDVLVIADETDYFGEYFPHQTRLPRPVAGTQGLMPTAWHRGHESWGAVQLHRRFEDQAERWMTPRDFAAWVAVRALGEAASRTGSVEREVVEAYMLGDDFALAAYLGQPVSFRSWDRQLRQPMLLAGPRMIVSVSPQEGFEHPNTPLDSLGHDAPESRCELD</sequence>
<feature type="chain" id="PRO_5011508818" evidence="4">
    <location>
        <begin position="30"/>
        <end position="405"/>
    </location>
</feature>
<dbReference type="CDD" id="cd06268">
    <property type="entry name" value="PBP1_ABC_transporter_LIVBP-like"/>
    <property type="match status" value="1"/>
</dbReference>
<dbReference type="InterPro" id="IPR028081">
    <property type="entry name" value="Leu-bd"/>
</dbReference>
<dbReference type="PANTHER" id="PTHR30483:SF6">
    <property type="entry name" value="PERIPLASMIC BINDING PROTEIN OF ABC TRANSPORTER FOR NATURAL AMINO ACIDS"/>
    <property type="match status" value="1"/>
</dbReference>
<dbReference type="InterPro" id="IPR022478">
    <property type="entry name" value="ABC_transptr_sub-bd_PQQ"/>
</dbReference>
<evidence type="ECO:0000256" key="3">
    <source>
        <dbReference type="SAM" id="MobiDB-lite"/>
    </source>
</evidence>
<evidence type="ECO:0000313" key="7">
    <source>
        <dbReference type="Proteomes" id="UP000199657"/>
    </source>
</evidence>
<feature type="domain" description="Leucine-binding protein" evidence="5">
    <location>
        <begin position="62"/>
        <end position="217"/>
    </location>
</feature>
<organism evidence="6 7">
    <name type="scientific">Aquisalimonas asiatica</name>
    <dbReference type="NCBI Taxonomy" id="406100"/>
    <lineage>
        <taxon>Bacteria</taxon>
        <taxon>Pseudomonadati</taxon>
        <taxon>Pseudomonadota</taxon>
        <taxon>Gammaproteobacteria</taxon>
        <taxon>Chromatiales</taxon>
        <taxon>Ectothiorhodospiraceae</taxon>
        <taxon>Aquisalimonas</taxon>
    </lineage>
</organism>
<dbReference type="EMBL" id="FOEG01000006">
    <property type="protein sequence ID" value="SEP02031.1"/>
    <property type="molecule type" value="Genomic_DNA"/>
</dbReference>